<evidence type="ECO:0000256" key="1">
    <source>
        <dbReference type="RuleBase" id="RU362001"/>
    </source>
</evidence>
<dbReference type="STRING" id="39488.ERS852450_00841"/>
<organism evidence="2 3">
    <name type="scientific">Anaerobutyricum hallii</name>
    <dbReference type="NCBI Taxonomy" id="39488"/>
    <lineage>
        <taxon>Bacteria</taxon>
        <taxon>Bacillati</taxon>
        <taxon>Bacillota</taxon>
        <taxon>Clostridia</taxon>
        <taxon>Lachnospirales</taxon>
        <taxon>Lachnospiraceae</taxon>
        <taxon>Anaerobutyricum</taxon>
    </lineage>
</organism>
<keyword evidence="3" id="KW-1185">Reference proteome</keyword>
<comment type="similarity">
    <text evidence="1">Belongs to the WXG100 family.</text>
</comment>
<dbReference type="Proteomes" id="UP000217549">
    <property type="component" value="Chromosome I"/>
</dbReference>
<dbReference type="AlphaFoldDB" id="A0A285PMS9"/>
<dbReference type="RefSeq" id="WP_096238953.1">
    <property type="nucleotide sequence ID" value="NZ_LT907978.1"/>
</dbReference>
<proteinExistence type="inferred from homology"/>
<dbReference type="Pfam" id="PF06013">
    <property type="entry name" value="WXG100"/>
    <property type="match status" value="1"/>
</dbReference>
<gene>
    <name evidence="2" type="ORF">EHLA_0170</name>
</gene>
<dbReference type="SUPFAM" id="SSF140453">
    <property type="entry name" value="EsxAB dimer-like"/>
    <property type="match status" value="1"/>
</dbReference>
<dbReference type="KEGG" id="ehl:EHLA_0170"/>
<dbReference type="Gene3D" id="1.10.287.1060">
    <property type="entry name" value="ESAT-6-like"/>
    <property type="match status" value="1"/>
</dbReference>
<dbReference type="EMBL" id="LT907978">
    <property type="protein sequence ID" value="SOB70938.1"/>
    <property type="molecule type" value="Genomic_DNA"/>
</dbReference>
<dbReference type="NCBIfam" id="TIGR03930">
    <property type="entry name" value="WXG100_ESAT6"/>
    <property type="match status" value="1"/>
</dbReference>
<evidence type="ECO:0000313" key="3">
    <source>
        <dbReference type="Proteomes" id="UP000217549"/>
    </source>
</evidence>
<evidence type="ECO:0000313" key="2">
    <source>
        <dbReference type="EMBL" id="SOB70938.1"/>
    </source>
</evidence>
<protein>
    <recommendedName>
        <fullName evidence="1">ESAT-6-like protein</fullName>
    </recommendedName>
</protein>
<dbReference type="InterPro" id="IPR010310">
    <property type="entry name" value="T7SS_ESAT-6-like"/>
</dbReference>
<reference evidence="3" key="1">
    <citation type="submission" date="2017-09" db="EMBL/GenBank/DDBJ databases">
        <authorList>
            <person name="Shetty A S."/>
        </authorList>
    </citation>
    <scope>NUCLEOTIDE SEQUENCE [LARGE SCALE GENOMIC DNA]</scope>
</reference>
<name>A0A285PMS9_9FIRM</name>
<sequence length="105" mass="11566">MADLINVTPEKLKSTAVSFQQTGQNVKRTTSDMLQLVRGISSSIWSGEASSSFINKFSGLEADINKMCKMIEEEAQHLTSIAQEYILAEEQNKQVAATLKNNVIS</sequence>
<accession>A0A285PMS9</accession>
<dbReference type="InterPro" id="IPR036689">
    <property type="entry name" value="ESAT-6-like_sf"/>
</dbReference>